<dbReference type="VEuPathDB" id="FungiDB:BTJ68_07495"/>
<feature type="compositionally biased region" description="Basic and acidic residues" evidence="4">
    <location>
        <begin position="98"/>
        <end position="110"/>
    </location>
</feature>
<evidence type="ECO:0000313" key="5">
    <source>
        <dbReference type="EMBL" id="RMY49861.1"/>
    </source>
</evidence>
<proteinExistence type="predicted"/>
<sequence>MAPGTPRVVRKAPVTASTPGGDDLEVELTSEIEDNLVACDCEDADGRPAEGEPGVICTICDNWHHKICMLGENYTFTKADYKNGFRCRVCRQRRRSEAAQRGYEKLHGEGSTRSTPAKRPRLTSTPRSKTGSSAPRKSALSLPSRGTHRAKSLSKGVPKPLFDGIPSERERLTRGVKRKLNYFDDESDDEDEAEDLLDNDGAASEDDAYSGSPLQDTPSKDMTREQDATSTDEAHSHRTVQDTPSKDMNSKDMTSTQDATSTNGVQPEGTPSPAKGLAAIFEQWKKDMPPIAAPRRTLRDVFEEWKKSTPSNTVYCLCPEGPPDSFHEYIVCRGCQSLQHKGCKDVGKFQEESLDRLCAKCTRIQHQRLALARKKRKHQMWKLMQQQHQAALNFTNGVLWKLYCELPKGESNAKVIEQSSMKWDEASMRMLPAHQPPQQWTNAVYGGLLFMTNQAGHEKLTEFRGPDGTQLAYSWECMVGWRKLAVWMLHHGPFKMRGKKTLGVWGEVLGLEEKGHYYKG</sequence>
<feature type="region of interest" description="Disordered" evidence="4">
    <location>
        <begin position="1"/>
        <end position="22"/>
    </location>
</feature>
<feature type="compositionally biased region" description="Basic and acidic residues" evidence="4">
    <location>
        <begin position="218"/>
        <end position="250"/>
    </location>
</feature>
<dbReference type="InterPro" id="IPR011011">
    <property type="entry name" value="Znf_FYVE_PHD"/>
</dbReference>
<evidence type="ECO:0000313" key="6">
    <source>
        <dbReference type="Proteomes" id="UP000269276"/>
    </source>
</evidence>
<organism evidence="5 6">
    <name type="scientific">Hortaea werneckii</name>
    <name type="common">Black yeast</name>
    <name type="synonym">Cladosporium werneckii</name>
    <dbReference type="NCBI Taxonomy" id="91943"/>
    <lineage>
        <taxon>Eukaryota</taxon>
        <taxon>Fungi</taxon>
        <taxon>Dikarya</taxon>
        <taxon>Ascomycota</taxon>
        <taxon>Pezizomycotina</taxon>
        <taxon>Dothideomycetes</taxon>
        <taxon>Dothideomycetidae</taxon>
        <taxon>Mycosphaerellales</taxon>
        <taxon>Teratosphaeriaceae</taxon>
        <taxon>Hortaea</taxon>
    </lineage>
</organism>
<keyword evidence="1" id="KW-0479">Metal-binding</keyword>
<feature type="region of interest" description="Disordered" evidence="4">
    <location>
        <begin position="201"/>
        <end position="274"/>
    </location>
</feature>
<dbReference type="Gene3D" id="3.30.40.10">
    <property type="entry name" value="Zinc/RING finger domain, C3HC4 (zinc finger)"/>
    <property type="match status" value="1"/>
</dbReference>
<evidence type="ECO:0000256" key="3">
    <source>
        <dbReference type="ARBA" id="ARBA00022833"/>
    </source>
</evidence>
<gene>
    <name evidence="5" type="ORF">D0863_15034</name>
</gene>
<name>A0A3M7CCM6_HORWE</name>
<dbReference type="InterPro" id="IPR019786">
    <property type="entry name" value="Zinc_finger_PHD-type_CS"/>
</dbReference>
<keyword evidence="3" id="KW-0862">Zinc</keyword>
<dbReference type="InterPro" id="IPR013083">
    <property type="entry name" value="Znf_RING/FYVE/PHD"/>
</dbReference>
<feature type="region of interest" description="Disordered" evidence="4">
    <location>
        <begin position="98"/>
        <end position="168"/>
    </location>
</feature>
<protein>
    <recommendedName>
        <fullName evidence="7">Zinc finger PHD-type domain-containing protein</fullName>
    </recommendedName>
</protein>
<evidence type="ECO:0000256" key="4">
    <source>
        <dbReference type="SAM" id="MobiDB-lite"/>
    </source>
</evidence>
<feature type="compositionally biased region" description="Polar residues" evidence="4">
    <location>
        <begin position="251"/>
        <end position="265"/>
    </location>
</feature>
<evidence type="ECO:0008006" key="7">
    <source>
        <dbReference type="Google" id="ProtNLM"/>
    </source>
</evidence>
<dbReference type="EMBL" id="QWIP01001080">
    <property type="protein sequence ID" value="RMY49861.1"/>
    <property type="molecule type" value="Genomic_DNA"/>
</dbReference>
<comment type="caution">
    <text evidence="5">The sequence shown here is derived from an EMBL/GenBank/DDBJ whole genome shotgun (WGS) entry which is preliminary data.</text>
</comment>
<dbReference type="PROSITE" id="PS01359">
    <property type="entry name" value="ZF_PHD_1"/>
    <property type="match status" value="1"/>
</dbReference>
<evidence type="ECO:0000256" key="1">
    <source>
        <dbReference type="ARBA" id="ARBA00022723"/>
    </source>
</evidence>
<evidence type="ECO:0000256" key="2">
    <source>
        <dbReference type="ARBA" id="ARBA00022771"/>
    </source>
</evidence>
<dbReference type="Proteomes" id="UP000269276">
    <property type="component" value="Unassembled WGS sequence"/>
</dbReference>
<dbReference type="GO" id="GO:0008270">
    <property type="term" value="F:zinc ion binding"/>
    <property type="evidence" value="ECO:0007669"/>
    <property type="project" value="UniProtKB-KW"/>
</dbReference>
<keyword evidence="2" id="KW-0863">Zinc-finger</keyword>
<feature type="compositionally biased region" description="Polar residues" evidence="4">
    <location>
        <begin position="122"/>
        <end position="135"/>
    </location>
</feature>
<accession>A0A3M7CCM6</accession>
<dbReference type="OrthoDB" id="3833120at2759"/>
<dbReference type="SUPFAM" id="SSF57903">
    <property type="entry name" value="FYVE/PHD zinc finger"/>
    <property type="match status" value="2"/>
</dbReference>
<reference evidence="5 6" key="1">
    <citation type="journal article" date="2018" name="BMC Genomics">
        <title>Genomic evidence for intraspecific hybridization in a clonal and extremely halotolerant yeast.</title>
        <authorList>
            <person name="Gostincar C."/>
            <person name="Stajich J.E."/>
            <person name="Zupancic J."/>
            <person name="Zalar P."/>
            <person name="Gunde-Cimerman N."/>
        </authorList>
    </citation>
    <scope>NUCLEOTIDE SEQUENCE [LARGE SCALE GENOMIC DNA]</scope>
    <source>
        <strain evidence="5 6">EXF-2682</strain>
    </source>
</reference>
<dbReference type="AlphaFoldDB" id="A0A3M7CCM6"/>